<dbReference type="AlphaFoldDB" id="A0A418WHF3"/>
<evidence type="ECO:0000256" key="7">
    <source>
        <dbReference type="ARBA" id="ARBA00023134"/>
    </source>
</evidence>
<evidence type="ECO:0000256" key="9">
    <source>
        <dbReference type="HAMAP-Rule" id="MF_00179"/>
    </source>
</evidence>
<comment type="catalytic activity">
    <reaction evidence="8 9">
        <text>GTP + 4 H2O = 2,5-diamino-6-hydroxy-4-(5-phosphoribosylamino)-pyrimidine + formate + 2 phosphate + 3 H(+)</text>
        <dbReference type="Rhea" id="RHEA:23704"/>
        <dbReference type="ChEBI" id="CHEBI:15377"/>
        <dbReference type="ChEBI" id="CHEBI:15378"/>
        <dbReference type="ChEBI" id="CHEBI:15740"/>
        <dbReference type="ChEBI" id="CHEBI:37565"/>
        <dbReference type="ChEBI" id="CHEBI:43474"/>
        <dbReference type="ChEBI" id="CHEBI:58614"/>
        <dbReference type="EC" id="3.5.4.25"/>
    </reaction>
</comment>
<dbReference type="NCBIfam" id="TIGR00505">
    <property type="entry name" value="ribA"/>
    <property type="match status" value="1"/>
</dbReference>
<dbReference type="FunFam" id="3.40.50.10990:FF:000002">
    <property type="entry name" value="GTP cyclohydrolase-2"/>
    <property type="match status" value="1"/>
</dbReference>
<feature type="binding site" evidence="9">
    <location>
        <position position="243"/>
    </location>
    <ligand>
        <name>GTP</name>
        <dbReference type="ChEBI" id="CHEBI:37565"/>
    </ligand>
</feature>
<keyword evidence="5 9" id="KW-0378">Hydrolase</keyword>
<dbReference type="InterPro" id="IPR036144">
    <property type="entry name" value="RibA-like_sf"/>
</dbReference>
<feature type="binding site" evidence="9">
    <location>
        <position position="238"/>
    </location>
    <ligand>
        <name>Zn(2+)</name>
        <dbReference type="ChEBI" id="CHEBI:29105"/>
        <note>catalytic</note>
    </ligand>
</feature>
<evidence type="ECO:0000256" key="2">
    <source>
        <dbReference type="ARBA" id="ARBA00022619"/>
    </source>
</evidence>
<evidence type="ECO:0000256" key="6">
    <source>
        <dbReference type="ARBA" id="ARBA00022833"/>
    </source>
</evidence>
<proteinExistence type="inferred from homology"/>
<name>A0A418WHF3_9PROT</name>
<feature type="active site" description="Proton acceptor" evidence="9">
    <location>
        <position position="299"/>
    </location>
</feature>
<keyword evidence="12" id="KW-1185">Reference proteome</keyword>
<evidence type="ECO:0000313" key="11">
    <source>
        <dbReference type="EMBL" id="RJF89430.1"/>
    </source>
</evidence>
<dbReference type="Pfam" id="PF00925">
    <property type="entry name" value="GTP_cyclohydro2"/>
    <property type="match status" value="1"/>
</dbReference>
<gene>
    <name evidence="9 11" type="primary">ribA</name>
    <name evidence="11" type="ORF">D3874_22685</name>
</gene>
<dbReference type="InterPro" id="IPR032677">
    <property type="entry name" value="GTP_cyclohydro_II"/>
</dbReference>
<evidence type="ECO:0000259" key="10">
    <source>
        <dbReference type="Pfam" id="PF00925"/>
    </source>
</evidence>
<feature type="binding site" evidence="9">
    <location>
        <position position="322"/>
    </location>
    <ligand>
        <name>GTP</name>
        <dbReference type="ChEBI" id="CHEBI:37565"/>
    </ligand>
</feature>
<dbReference type="EC" id="3.5.4.25" evidence="9"/>
<organism evidence="11 12">
    <name type="scientific">Oleomonas cavernae</name>
    <dbReference type="NCBI Taxonomy" id="2320859"/>
    <lineage>
        <taxon>Bacteria</taxon>
        <taxon>Pseudomonadati</taxon>
        <taxon>Pseudomonadota</taxon>
        <taxon>Alphaproteobacteria</taxon>
        <taxon>Acetobacterales</taxon>
        <taxon>Acetobacteraceae</taxon>
        <taxon>Oleomonas</taxon>
    </lineage>
</organism>
<dbReference type="GO" id="GO:0009231">
    <property type="term" value="P:riboflavin biosynthetic process"/>
    <property type="evidence" value="ECO:0007669"/>
    <property type="project" value="UniProtKB-UniRule"/>
</dbReference>
<feature type="binding site" evidence="9">
    <location>
        <begin position="222"/>
        <end position="226"/>
    </location>
    <ligand>
        <name>GTP</name>
        <dbReference type="ChEBI" id="CHEBI:37565"/>
    </ligand>
</feature>
<dbReference type="InterPro" id="IPR000926">
    <property type="entry name" value="RibA"/>
</dbReference>
<evidence type="ECO:0000256" key="4">
    <source>
        <dbReference type="ARBA" id="ARBA00022741"/>
    </source>
</evidence>
<dbReference type="GO" id="GO:0003935">
    <property type="term" value="F:GTP cyclohydrolase II activity"/>
    <property type="evidence" value="ECO:0007669"/>
    <property type="project" value="UniProtKB-UniRule"/>
</dbReference>
<dbReference type="OrthoDB" id="9793111at2"/>
<dbReference type="EMBL" id="QYUK01000011">
    <property type="protein sequence ID" value="RJF89430.1"/>
    <property type="molecule type" value="Genomic_DNA"/>
</dbReference>
<dbReference type="GO" id="GO:0005525">
    <property type="term" value="F:GTP binding"/>
    <property type="evidence" value="ECO:0007669"/>
    <property type="project" value="UniProtKB-KW"/>
</dbReference>
<dbReference type="UniPathway" id="UPA00275">
    <property type="reaction ID" value="UER00400"/>
</dbReference>
<keyword evidence="3 9" id="KW-0479">Metal-binding</keyword>
<evidence type="ECO:0000256" key="1">
    <source>
        <dbReference type="ARBA" id="ARBA00004853"/>
    </source>
</evidence>
<evidence type="ECO:0000256" key="5">
    <source>
        <dbReference type="ARBA" id="ARBA00022801"/>
    </source>
</evidence>
<protein>
    <recommendedName>
        <fullName evidence="9">GTP cyclohydrolase-2</fullName>
        <ecNumber evidence="9">3.5.4.25</ecNumber>
    </recommendedName>
    <alternativeName>
        <fullName evidence="9">GTP cyclohydrolase II</fullName>
    </alternativeName>
</protein>
<dbReference type="GO" id="GO:0008270">
    <property type="term" value="F:zinc ion binding"/>
    <property type="evidence" value="ECO:0007669"/>
    <property type="project" value="UniProtKB-UniRule"/>
</dbReference>
<evidence type="ECO:0000313" key="12">
    <source>
        <dbReference type="Proteomes" id="UP000284605"/>
    </source>
</evidence>
<dbReference type="NCBIfam" id="NF001591">
    <property type="entry name" value="PRK00393.1"/>
    <property type="match status" value="1"/>
</dbReference>
<dbReference type="PANTHER" id="PTHR21327:SF18">
    <property type="entry name" value="3,4-DIHYDROXY-2-BUTANONE 4-PHOSPHATE SYNTHASE"/>
    <property type="match status" value="1"/>
</dbReference>
<reference evidence="11 12" key="1">
    <citation type="submission" date="2018-09" db="EMBL/GenBank/DDBJ databases">
        <authorList>
            <person name="Zhu H."/>
        </authorList>
    </citation>
    <scope>NUCLEOTIDE SEQUENCE [LARGE SCALE GENOMIC DNA]</scope>
    <source>
        <strain evidence="11 12">K1W22B-8</strain>
    </source>
</reference>
<feature type="binding site" evidence="9">
    <location>
        <begin position="265"/>
        <end position="267"/>
    </location>
    <ligand>
        <name>GTP</name>
        <dbReference type="ChEBI" id="CHEBI:37565"/>
    </ligand>
</feature>
<dbReference type="Proteomes" id="UP000284605">
    <property type="component" value="Unassembled WGS sequence"/>
</dbReference>
<comment type="cofactor">
    <cofactor evidence="9">
        <name>Zn(2+)</name>
        <dbReference type="ChEBI" id="CHEBI:29105"/>
    </cofactor>
    <text evidence="9">Binds 1 zinc ion per subunit.</text>
</comment>
<keyword evidence="2 9" id="KW-0686">Riboflavin biosynthesis</keyword>
<dbReference type="GO" id="GO:0008686">
    <property type="term" value="F:3,4-dihydroxy-2-butanone-4-phosphate synthase activity"/>
    <property type="evidence" value="ECO:0007669"/>
    <property type="project" value="TreeGrafter"/>
</dbReference>
<keyword evidence="6 9" id="KW-0862">Zinc</keyword>
<dbReference type="Gene3D" id="3.40.50.10990">
    <property type="entry name" value="GTP cyclohydrolase II"/>
    <property type="match status" value="1"/>
</dbReference>
<accession>A0A418WHF3</accession>
<dbReference type="GO" id="GO:0005829">
    <property type="term" value="C:cytosol"/>
    <property type="evidence" value="ECO:0007669"/>
    <property type="project" value="TreeGrafter"/>
</dbReference>
<evidence type="ECO:0000256" key="8">
    <source>
        <dbReference type="ARBA" id="ARBA00049295"/>
    </source>
</evidence>
<dbReference type="CDD" id="cd00641">
    <property type="entry name" value="GTP_cyclohydro2"/>
    <property type="match status" value="1"/>
</dbReference>
<dbReference type="HAMAP" id="MF_00179">
    <property type="entry name" value="RibA"/>
    <property type="match status" value="1"/>
</dbReference>
<evidence type="ECO:0000256" key="3">
    <source>
        <dbReference type="ARBA" id="ARBA00022723"/>
    </source>
</evidence>
<feature type="binding site" evidence="9">
    <location>
        <position position="227"/>
    </location>
    <ligand>
        <name>Zn(2+)</name>
        <dbReference type="ChEBI" id="CHEBI:29105"/>
        <note>catalytic</note>
    </ligand>
</feature>
<feature type="binding site" evidence="9">
    <location>
        <position position="327"/>
    </location>
    <ligand>
        <name>GTP</name>
        <dbReference type="ChEBI" id="CHEBI:37565"/>
    </ligand>
</feature>
<comment type="function">
    <text evidence="9">Catalyzes the conversion of GTP to 2,5-diamino-6-ribosylamino-4(3H)-pyrimidinone 5'-phosphate (DARP), formate and pyrophosphate.</text>
</comment>
<keyword evidence="7 9" id="KW-0342">GTP-binding</keyword>
<comment type="similarity">
    <text evidence="9">Belongs to the GTP cyclohydrolase II family.</text>
</comment>
<feature type="binding site" evidence="9">
    <location>
        <position position="287"/>
    </location>
    <ligand>
        <name>GTP</name>
        <dbReference type="ChEBI" id="CHEBI:37565"/>
    </ligand>
</feature>
<comment type="pathway">
    <text evidence="1 9">Cofactor biosynthesis; riboflavin biosynthesis; 5-amino-6-(D-ribitylamino)uracil from GTP: step 1/4.</text>
</comment>
<comment type="caution">
    <text evidence="11">The sequence shown here is derived from an EMBL/GenBank/DDBJ whole genome shotgun (WGS) entry which is preliminary data.</text>
</comment>
<feature type="domain" description="GTP cyclohydrolase II" evidence="10">
    <location>
        <begin position="180"/>
        <end position="343"/>
    </location>
</feature>
<keyword evidence="4 9" id="KW-0547">Nucleotide-binding</keyword>
<dbReference type="SUPFAM" id="SSF142695">
    <property type="entry name" value="RibA-like"/>
    <property type="match status" value="1"/>
</dbReference>
<dbReference type="PANTHER" id="PTHR21327">
    <property type="entry name" value="GTP CYCLOHYDROLASE II-RELATED"/>
    <property type="match status" value="1"/>
</dbReference>
<sequence>MSSPFGSAPSSALVAVDRAVSELRRGLSVAVSDPGGNVLHLTAAEYATAERLAGFVAAAGASAAPRLLLTNRRAATLKLRPLVGDPVALPLDAHLDAATIASLADPTADLDNPLRGPFAVLRRAPMAAEFAAVKLLKLARLLPAALVATAADTQGLLCVDADAITAYDDQAARALRIVSDARVPLADAEVARIIAFRPPDGGIEHLAIVIGEPTRREPVLARLHSECFTGDLLGSLRCDCGEQLRGAIRTIAAAGGGVLLYLAQEGRGIGLVNKLKAYRLQDQGFDTVEANERLGFDPDERVFRPAAEMLRLLGFDAVRLLTNNPEKVSGLVASGINVVERVPHAFPANNHNEFYLATKKAKSGHLL</sequence>
<feature type="active site" description="Nucleophile" evidence="9">
    <location>
        <position position="301"/>
    </location>
</feature>
<feature type="binding site" evidence="9">
    <location>
        <position position="240"/>
    </location>
    <ligand>
        <name>Zn(2+)</name>
        <dbReference type="ChEBI" id="CHEBI:29105"/>
        <note>catalytic</note>
    </ligand>
</feature>